<dbReference type="Proteomes" id="UP000053593">
    <property type="component" value="Unassembled WGS sequence"/>
</dbReference>
<keyword evidence="2" id="KW-1185">Reference proteome</keyword>
<name>A0A0D0AK61_9AGAR</name>
<dbReference type="Pfam" id="PF13455">
    <property type="entry name" value="MUG113"/>
    <property type="match status" value="1"/>
</dbReference>
<protein>
    <submittedName>
        <fullName evidence="1">Uncharacterized protein</fullName>
    </submittedName>
</protein>
<organism evidence="1 2">
    <name type="scientific">Collybiopsis luxurians FD-317 M1</name>
    <dbReference type="NCBI Taxonomy" id="944289"/>
    <lineage>
        <taxon>Eukaryota</taxon>
        <taxon>Fungi</taxon>
        <taxon>Dikarya</taxon>
        <taxon>Basidiomycota</taxon>
        <taxon>Agaricomycotina</taxon>
        <taxon>Agaricomycetes</taxon>
        <taxon>Agaricomycetidae</taxon>
        <taxon>Agaricales</taxon>
        <taxon>Marasmiineae</taxon>
        <taxon>Omphalotaceae</taxon>
        <taxon>Collybiopsis</taxon>
        <taxon>Collybiopsis luxurians</taxon>
    </lineage>
</organism>
<dbReference type="AlphaFoldDB" id="A0A0D0AK61"/>
<proteinExistence type="predicted"/>
<gene>
    <name evidence="1" type="ORF">GYMLUDRAFT_65213</name>
</gene>
<evidence type="ECO:0000313" key="2">
    <source>
        <dbReference type="Proteomes" id="UP000053593"/>
    </source>
</evidence>
<accession>A0A0D0AK61</accession>
<reference evidence="1 2" key="1">
    <citation type="submission" date="2014-04" db="EMBL/GenBank/DDBJ databases">
        <title>Evolutionary Origins and Diversification of the Mycorrhizal Mutualists.</title>
        <authorList>
            <consortium name="DOE Joint Genome Institute"/>
            <consortium name="Mycorrhizal Genomics Consortium"/>
            <person name="Kohler A."/>
            <person name="Kuo A."/>
            <person name="Nagy L.G."/>
            <person name="Floudas D."/>
            <person name="Copeland A."/>
            <person name="Barry K.W."/>
            <person name="Cichocki N."/>
            <person name="Veneault-Fourrey C."/>
            <person name="LaButti K."/>
            <person name="Lindquist E.A."/>
            <person name="Lipzen A."/>
            <person name="Lundell T."/>
            <person name="Morin E."/>
            <person name="Murat C."/>
            <person name="Riley R."/>
            <person name="Ohm R."/>
            <person name="Sun H."/>
            <person name="Tunlid A."/>
            <person name="Henrissat B."/>
            <person name="Grigoriev I.V."/>
            <person name="Hibbett D.S."/>
            <person name="Martin F."/>
        </authorList>
    </citation>
    <scope>NUCLEOTIDE SEQUENCE [LARGE SCALE GENOMIC DNA]</scope>
    <source>
        <strain evidence="1 2">FD-317 M1</strain>
    </source>
</reference>
<dbReference type="EMBL" id="KN834896">
    <property type="protein sequence ID" value="KIK50560.1"/>
    <property type="molecule type" value="Genomic_DNA"/>
</dbReference>
<dbReference type="HOGENOM" id="CLU_081637_0_0_1"/>
<evidence type="ECO:0000313" key="1">
    <source>
        <dbReference type="EMBL" id="KIK50560.1"/>
    </source>
</evidence>
<dbReference type="OrthoDB" id="3038115at2759"/>
<sequence length="297" mass="34261">MKGLNDNVTTRLLDAGVIHRIPGGFQFHLPNMETLVAYRKGLAMSSASIANPLISPFTFPEHARTFEPGTHLDLRPGWYWTMDEDFENSPGIPVRFSALSDPANVNRRTYDALDKKLNSFQVRGTGIVGWVYWFFEPPYTLKIGKTNNLARRMLEWHRQCPNPLRIWCGAYATMYGNSTETLSHWRMEQFAYDRPVKECWSCGVHHKEMFITIHGIGPADRYKQMRIILQSNLRSISRRLNETQWEIPYVVITFKQDDFSNTGCICWNLVIDWFSQSLTAEQPPNVSAVENEYSVTG</sequence>